<sequence length="611" mass="70282">MAFTLVTSAAASSIEVEIDEIDQTLDSQTEDVTDKPTVRASKKKRIYWEDYEVTEVKGKKRAKCNYCPKSYACDSREVGTKNVLRHWESCKYNPRNQGEGTQTQITLENCGDRTVKIKNWKYDPKDIRDSVVEMIIIDEEPFKAVEKRGFRKAFSTAQPLYTMISRHTVRREVYSLYLKERDKLKELLSTSCVSVCLTTDTWTSITNDNYTCVTAHWVDDKWTLQKRIINFCLSDSHAGESIGRAIEDCLRFWDLSHKLLTVTVDNVGSNDVACRYVKDKLKNIEASMTKGKYLHVRCAAHIINLIVQDGITVGGDHIAKVRAMVKFVRGSSSRKNAFINLAESIQVQYTSSLKTDLPTRWNSTYLMLESVMKYRSVFERMQIPALLEGTALGPMTTDDWERCECLMRFLKGFYDLTTRMSGSLYVTSNYLIFHILMCSRLLKELMESDYDDMKAMGVEMKKKFDKYFGDFKKLNLLLFVAALLDPQHKMRGVTSVLKGLFGEREVHTMVNAVKDFAFNLFDKYKGSFSAIDNQGSQGYQSGKDEEAAWLNLVVEEENECEDGLRSEFDLYLVDRSEHKNTPVLEWWAKKVSYSCKDGSRYSSHSHIDRSF</sequence>
<comment type="caution">
    <text evidence="3">The sequence shown here is derived from an EMBL/GenBank/DDBJ whole genome shotgun (WGS) entry which is preliminary data.</text>
</comment>
<evidence type="ECO:0000256" key="1">
    <source>
        <dbReference type="ARBA" id="ARBA00023125"/>
    </source>
</evidence>
<reference evidence="4" key="1">
    <citation type="journal article" date="2024" name="IScience">
        <title>Strigolactones Initiate the Formation of Haustorium-like Structures in Castilleja.</title>
        <authorList>
            <person name="Buerger M."/>
            <person name="Peterson D."/>
            <person name="Chory J."/>
        </authorList>
    </citation>
    <scope>NUCLEOTIDE SEQUENCE [LARGE SCALE GENOMIC DNA]</scope>
</reference>
<dbReference type="EMBL" id="JAVIJP010000032">
    <property type="protein sequence ID" value="KAL3632366.1"/>
    <property type="molecule type" value="Genomic_DNA"/>
</dbReference>
<evidence type="ECO:0000259" key="2">
    <source>
        <dbReference type="Pfam" id="PF14372"/>
    </source>
</evidence>
<dbReference type="Proteomes" id="UP001632038">
    <property type="component" value="Unassembled WGS sequence"/>
</dbReference>
<keyword evidence="1" id="KW-0238">DNA-binding</keyword>
<dbReference type="SUPFAM" id="SSF140996">
    <property type="entry name" value="Hermes dimerisation domain"/>
    <property type="match status" value="1"/>
</dbReference>
<dbReference type="InterPro" id="IPR012337">
    <property type="entry name" value="RNaseH-like_sf"/>
</dbReference>
<keyword evidence="4" id="KW-1185">Reference proteome</keyword>
<dbReference type="Pfam" id="PF14372">
    <property type="entry name" value="hAT-like_RNase-H"/>
    <property type="match status" value="1"/>
</dbReference>
<dbReference type="InterPro" id="IPR052035">
    <property type="entry name" value="ZnF_BED_domain_contain"/>
</dbReference>
<gene>
    <name evidence="3" type="ORF">CASFOL_025350</name>
</gene>
<organism evidence="3 4">
    <name type="scientific">Castilleja foliolosa</name>
    <dbReference type="NCBI Taxonomy" id="1961234"/>
    <lineage>
        <taxon>Eukaryota</taxon>
        <taxon>Viridiplantae</taxon>
        <taxon>Streptophyta</taxon>
        <taxon>Embryophyta</taxon>
        <taxon>Tracheophyta</taxon>
        <taxon>Spermatophyta</taxon>
        <taxon>Magnoliopsida</taxon>
        <taxon>eudicotyledons</taxon>
        <taxon>Gunneridae</taxon>
        <taxon>Pentapetalae</taxon>
        <taxon>asterids</taxon>
        <taxon>lamiids</taxon>
        <taxon>Lamiales</taxon>
        <taxon>Orobanchaceae</taxon>
        <taxon>Pedicularideae</taxon>
        <taxon>Castillejinae</taxon>
        <taxon>Castilleja</taxon>
    </lineage>
</organism>
<feature type="domain" description="hAT-like transposase RNase-H fold" evidence="2">
    <location>
        <begin position="421"/>
        <end position="524"/>
    </location>
</feature>
<dbReference type="GO" id="GO:0003677">
    <property type="term" value="F:DNA binding"/>
    <property type="evidence" value="ECO:0007669"/>
    <property type="project" value="UniProtKB-KW"/>
</dbReference>
<dbReference type="PANTHER" id="PTHR46481:SF7">
    <property type="entry name" value="ZINC FINGER BED DOMAIN-CONTAINING PROTEIN RICESLEEPER 2-LIKE"/>
    <property type="match status" value="1"/>
</dbReference>
<accession>A0ABD3CU32</accession>
<dbReference type="SUPFAM" id="SSF53098">
    <property type="entry name" value="Ribonuclease H-like"/>
    <property type="match status" value="1"/>
</dbReference>
<dbReference type="AlphaFoldDB" id="A0ABD3CU32"/>
<protein>
    <recommendedName>
        <fullName evidence="2">hAT-like transposase RNase-H fold domain-containing protein</fullName>
    </recommendedName>
</protein>
<evidence type="ECO:0000313" key="4">
    <source>
        <dbReference type="Proteomes" id="UP001632038"/>
    </source>
</evidence>
<dbReference type="InterPro" id="IPR025525">
    <property type="entry name" value="hAT-like_transposase_RNase-H"/>
</dbReference>
<proteinExistence type="predicted"/>
<evidence type="ECO:0000313" key="3">
    <source>
        <dbReference type="EMBL" id="KAL3632366.1"/>
    </source>
</evidence>
<name>A0ABD3CU32_9LAMI</name>
<dbReference type="SMART" id="SM00614">
    <property type="entry name" value="ZnF_BED"/>
    <property type="match status" value="1"/>
</dbReference>
<dbReference type="PANTHER" id="PTHR46481">
    <property type="entry name" value="ZINC FINGER BED DOMAIN-CONTAINING PROTEIN 4"/>
    <property type="match status" value="1"/>
</dbReference>